<protein>
    <submittedName>
        <fullName evidence="1">Uncharacterized protein</fullName>
    </submittedName>
</protein>
<dbReference type="Proteomes" id="UP000837932">
    <property type="component" value="Unassembled WGS sequence"/>
</dbReference>
<organism evidence="1 2">
    <name type="scientific">Emticicia aquatica</name>
    <dbReference type="NCBI Taxonomy" id="1681835"/>
    <lineage>
        <taxon>Bacteria</taxon>
        <taxon>Pseudomonadati</taxon>
        <taxon>Bacteroidota</taxon>
        <taxon>Cytophagia</taxon>
        <taxon>Cytophagales</taxon>
        <taxon>Leadbetterellaceae</taxon>
        <taxon>Emticicia</taxon>
    </lineage>
</organism>
<evidence type="ECO:0000313" key="2">
    <source>
        <dbReference type="Proteomes" id="UP000837932"/>
    </source>
</evidence>
<proteinExistence type="predicted"/>
<name>A0ABN8ET66_9BACT</name>
<gene>
    <name evidence="1" type="ORF">EMA8858_02327</name>
</gene>
<dbReference type="RefSeq" id="WP_238806763.1">
    <property type="nucleotide sequence ID" value="NZ_CAKLPY010000002.1"/>
</dbReference>
<reference evidence="1" key="1">
    <citation type="submission" date="2021-12" db="EMBL/GenBank/DDBJ databases">
        <authorList>
            <person name="Rodrigo-Torres L."/>
            <person name="Arahal R. D."/>
            <person name="Lucena T."/>
        </authorList>
    </citation>
    <scope>NUCLEOTIDE SEQUENCE</scope>
    <source>
        <strain evidence="1">CECT 8858</strain>
    </source>
</reference>
<accession>A0ABN8ET66</accession>
<dbReference type="EMBL" id="CAKLPY010000002">
    <property type="protein sequence ID" value="CAH0996197.1"/>
    <property type="molecule type" value="Genomic_DNA"/>
</dbReference>
<comment type="caution">
    <text evidence="1">The sequence shown here is derived from an EMBL/GenBank/DDBJ whole genome shotgun (WGS) entry which is preliminary data.</text>
</comment>
<sequence>MEYPLLREPYFDKKTLTKYELKPFETWPALFSFCRDRHINFPLSKKYLICIEKSLHTPIGYRPPSRDIGFKNDSGGYTFCIRDKYRELPKGFMLSIISQSITTFIRTEDNTLTIFYDFWDFLSFLSLFPEKENGNFIVLNRYTKHDHNLPEAKLIAGRFATVENYIKWEDVAKTEYIQSQLEEVCDHVIPRWKDFDEPNFNEY</sequence>
<keyword evidence="2" id="KW-1185">Reference proteome</keyword>
<evidence type="ECO:0000313" key="1">
    <source>
        <dbReference type="EMBL" id="CAH0996197.1"/>
    </source>
</evidence>